<feature type="domain" description="HTH cro/C1-type" evidence="1">
    <location>
        <begin position="13"/>
        <end position="66"/>
    </location>
</feature>
<dbReference type="Pfam" id="PF01381">
    <property type="entry name" value="HTH_3"/>
    <property type="match status" value="1"/>
</dbReference>
<dbReference type="EMBL" id="ARYN01000032">
    <property type="protein sequence ID" value="ORL43619.1"/>
    <property type="molecule type" value="Genomic_DNA"/>
</dbReference>
<dbReference type="SMART" id="SM00530">
    <property type="entry name" value="HTH_XRE"/>
    <property type="match status" value="1"/>
</dbReference>
<dbReference type="PROSITE" id="PS50943">
    <property type="entry name" value="HTH_CROC1"/>
    <property type="match status" value="1"/>
</dbReference>
<dbReference type="InterPro" id="IPR010982">
    <property type="entry name" value="Lambda_DNA-bd_dom_sf"/>
</dbReference>
<gene>
    <name evidence="2" type="ORF">IIF7_19936</name>
</gene>
<accession>A0A1Y1SXY6</accession>
<evidence type="ECO:0000259" key="1">
    <source>
        <dbReference type="PROSITE" id="PS50943"/>
    </source>
</evidence>
<evidence type="ECO:0000313" key="3">
    <source>
        <dbReference type="Proteomes" id="UP000192746"/>
    </source>
</evidence>
<organism evidence="2 3">
    <name type="scientific">Zunongwangia atlantica 22II14-10F7</name>
    <dbReference type="NCBI Taxonomy" id="1185767"/>
    <lineage>
        <taxon>Bacteria</taxon>
        <taxon>Pseudomonadati</taxon>
        <taxon>Bacteroidota</taxon>
        <taxon>Flavobacteriia</taxon>
        <taxon>Flavobacteriales</taxon>
        <taxon>Flavobacteriaceae</taxon>
        <taxon>Zunongwangia</taxon>
    </lineage>
</organism>
<dbReference type="OrthoDB" id="674774at2"/>
<keyword evidence="3" id="KW-1185">Reference proteome</keyword>
<sequence length="113" mass="13005">MQQKKEPHIGRNISLIRELRDMKQSTLAMELGISQQSVSSIENSAEISEERLEQIAQVLAVDKQVIIKLSKEHLLNQMIAINQNSKTLHFNAIEKIIELYERLLLATEKQNLK</sequence>
<name>A0A1Y1SXY6_9FLAO</name>
<evidence type="ECO:0000313" key="2">
    <source>
        <dbReference type="EMBL" id="ORL43619.1"/>
    </source>
</evidence>
<reference evidence="2 3" key="1">
    <citation type="submission" date="2013-04" db="EMBL/GenBank/DDBJ databases">
        <title>Zunongwangia sp. 22II14-10F7 Genome Sequencing.</title>
        <authorList>
            <person name="Lai Q."/>
            <person name="Shao Z."/>
        </authorList>
    </citation>
    <scope>NUCLEOTIDE SEQUENCE [LARGE SCALE GENOMIC DNA]</scope>
    <source>
        <strain evidence="2 3">22II14-10F7</strain>
    </source>
</reference>
<dbReference type="Proteomes" id="UP000192746">
    <property type="component" value="Unassembled WGS sequence"/>
</dbReference>
<dbReference type="SUPFAM" id="SSF47413">
    <property type="entry name" value="lambda repressor-like DNA-binding domains"/>
    <property type="match status" value="1"/>
</dbReference>
<dbReference type="GO" id="GO:0003677">
    <property type="term" value="F:DNA binding"/>
    <property type="evidence" value="ECO:0007669"/>
    <property type="project" value="InterPro"/>
</dbReference>
<dbReference type="STRING" id="1185767.IIF7_19936"/>
<dbReference type="Gene3D" id="1.10.260.40">
    <property type="entry name" value="lambda repressor-like DNA-binding domains"/>
    <property type="match status" value="1"/>
</dbReference>
<protein>
    <submittedName>
        <fullName evidence="2">HTH_3 family transcriptional regulator protein</fullName>
    </submittedName>
</protein>
<proteinExistence type="predicted"/>
<dbReference type="AlphaFoldDB" id="A0A1Y1SXY6"/>
<dbReference type="InterPro" id="IPR001387">
    <property type="entry name" value="Cro/C1-type_HTH"/>
</dbReference>
<comment type="caution">
    <text evidence="2">The sequence shown here is derived from an EMBL/GenBank/DDBJ whole genome shotgun (WGS) entry which is preliminary data.</text>
</comment>
<dbReference type="RefSeq" id="WP_084843447.1">
    <property type="nucleotide sequence ID" value="NZ_ARYN01000032.1"/>
</dbReference>
<dbReference type="CDD" id="cd00093">
    <property type="entry name" value="HTH_XRE"/>
    <property type="match status" value="1"/>
</dbReference>